<evidence type="ECO:0000313" key="2">
    <source>
        <dbReference type="Proteomes" id="UP001243375"/>
    </source>
</evidence>
<gene>
    <name evidence="1" type="ORF">QFC22_006765</name>
</gene>
<reference evidence="1" key="1">
    <citation type="submission" date="2023-04" db="EMBL/GenBank/DDBJ databases">
        <title>Draft Genome sequencing of Naganishia species isolated from polar environments using Oxford Nanopore Technology.</title>
        <authorList>
            <person name="Leo P."/>
            <person name="Venkateswaran K."/>
        </authorList>
    </citation>
    <scope>NUCLEOTIDE SEQUENCE</scope>
    <source>
        <strain evidence="1">MNA-CCFEE 5425</strain>
    </source>
</reference>
<dbReference type="Proteomes" id="UP001243375">
    <property type="component" value="Unassembled WGS sequence"/>
</dbReference>
<name>A0ACC2WEX4_9TREE</name>
<evidence type="ECO:0000313" key="1">
    <source>
        <dbReference type="EMBL" id="KAJ9110212.1"/>
    </source>
</evidence>
<protein>
    <submittedName>
        <fullName evidence="1">Uncharacterized protein</fullName>
    </submittedName>
</protein>
<keyword evidence="2" id="KW-1185">Reference proteome</keyword>
<organism evidence="1 2">
    <name type="scientific">Naganishia vaughanmartiniae</name>
    <dbReference type="NCBI Taxonomy" id="1424756"/>
    <lineage>
        <taxon>Eukaryota</taxon>
        <taxon>Fungi</taxon>
        <taxon>Dikarya</taxon>
        <taxon>Basidiomycota</taxon>
        <taxon>Agaricomycotina</taxon>
        <taxon>Tremellomycetes</taxon>
        <taxon>Filobasidiales</taxon>
        <taxon>Filobasidiaceae</taxon>
        <taxon>Naganishia</taxon>
    </lineage>
</organism>
<dbReference type="EMBL" id="JASBWU010000054">
    <property type="protein sequence ID" value="KAJ9110212.1"/>
    <property type="molecule type" value="Genomic_DNA"/>
</dbReference>
<proteinExistence type="predicted"/>
<sequence>MISAAMSQEPDSPLAEHSGSESDNEACSTALPVVNLLSEEGEELRRKLKAHLENEMFDEESILRIVKPYGPNIVQTVLPTFLGGLIERKTKQQRTAEKIKAAVLGLEQHHQFCFKWNRMYEDFLKGRPSEVKQTEKGVEYVRSVLGEDYKTFLGLPLGRDSNIRLLRPICKLMELLAMTKEDLRVYVLKVKDNRCAALAGTQGHRQTVTIEDLEVVKNALTRLKWLPPPAAPKRPREKTDDEEEQTGDALKKRQKKSGRESQKSKEGSRGKRGKDVVEANEELEEDANGSRSANQGCRGRGTGDDEYESPSQDMTKLILPTPPQRRDYTPTPREKTPPPGFPEVSKGARERTAKKVPKNAKDLWSYRVLGAGALSGLVRFGDWLDSDYVHGNGGEGEFAFDNAQAGSIYASRLIGFHDAYKHHLGRDYLNSWIVLPLGDPAALSTLWTSVSEMLNHRALSLDDAALVRLKRDSVECRRVLYPNDLSRLDKGVGGPIQSVE</sequence>
<accession>A0ACC2WEX4</accession>
<comment type="caution">
    <text evidence="1">The sequence shown here is derived from an EMBL/GenBank/DDBJ whole genome shotgun (WGS) entry which is preliminary data.</text>
</comment>